<evidence type="ECO:0000256" key="5">
    <source>
        <dbReference type="ARBA" id="ARBA00022729"/>
    </source>
</evidence>
<evidence type="ECO:0000256" key="2">
    <source>
        <dbReference type="ARBA" id="ARBA00022485"/>
    </source>
</evidence>
<keyword evidence="3" id="KW-0500">Molybdenum</keyword>
<reference evidence="11" key="1">
    <citation type="journal article" date="2014" name="Int. J. Syst. Evol. Microbiol.">
        <title>Complete genome sequence of Corynebacterium casei LMG S-19264T (=DSM 44701T), isolated from a smear-ripened cheese.</title>
        <authorList>
            <consortium name="US DOE Joint Genome Institute (JGI-PGF)"/>
            <person name="Walter F."/>
            <person name="Albersmeier A."/>
            <person name="Kalinowski J."/>
            <person name="Ruckert C."/>
        </authorList>
    </citation>
    <scope>NUCLEOTIDE SEQUENCE</scope>
    <source>
        <strain evidence="11">JCM 3276</strain>
    </source>
</reference>
<evidence type="ECO:0000256" key="3">
    <source>
        <dbReference type="ARBA" id="ARBA00022505"/>
    </source>
</evidence>
<dbReference type="Pfam" id="PF04879">
    <property type="entry name" value="Molybdop_Fe4S4"/>
    <property type="match status" value="1"/>
</dbReference>
<evidence type="ECO:0000313" key="11">
    <source>
        <dbReference type="EMBL" id="GGS28893.1"/>
    </source>
</evidence>
<dbReference type="InterPro" id="IPR006655">
    <property type="entry name" value="Mopterin_OxRdtase_prok_CS"/>
</dbReference>
<dbReference type="GO" id="GO:0046872">
    <property type="term" value="F:metal ion binding"/>
    <property type="evidence" value="ECO:0007669"/>
    <property type="project" value="UniProtKB-KW"/>
</dbReference>
<dbReference type="Pfam" id="PF00384">
    <property type="entry name" value="Molybdopterin"/>
    <property type="match status" value="1"/>
</dbReference>
<dbReference type="SUPFAM" id="SSF53706">
    <property type="entry name" value="Formate dehydrogenase/DMSO reductase, domains 1-3"/>
    <property type="match status" value="1"/>
</dbReference>
<organism evidence="11 12">
    <name type="scientific">Actinokineospora fastidiosa</name>
    <dbReference type="NCBI Taxonomy" id="1816"/>
    <lineage>
        <taxon>Bacteria</taxon>
        <taxon>Bacillati</taxon>
        <taxon>Actinomycetota</taxon>
        <taxon>Actinomycetes</taxon>
        <taxon>Pseudonocardiales</taxon>
        <taxon>Pseudonocardiaceae</taxon>
        <taxon>Actinokineospora</taxon>
    </lineage>
</organism>
<dbReference type="AlphaFoldDB" id="A0A918LC51"/>
<evidence type="ECO:0000256" key="8">
    <source>
        <dbReference type="ARBA" id="ARBA00023014"/>
    </source>
</evidence>
<comment type="caution">
    <text evidence="11">The sequence shown here is derived from an EMBL/GenBank/DDBJ whole genome shotgun (WGS) entry which is preliminary data.</text>
</comment>
<comment type="similarity">
    <text evidence="1">Belongs to the prokaryotic molybdopterin-containing oxidoreductase family.</text>
</comment>
<dbReference type="PROSITE" id="PS00490">
    <property type="entry name" value="MOLYBDOPTERIN_PROK_2"/>
    <property type="match status" value="1"/>
</dbReference>
<proteinExistence type="inferred from homology"/>
<dbReference type="Proteomes" id="UP000660680">
    <property type="component" value="Unassembled WGS sequence"/>
</dbReference>
<evidence type="ECO:0000256" key="7">
    <source>
        <dbReference type="ARBA" id="ARBA00023004"/>
    </source>
</evidence>
<dbReference type="InterPro" id="IPR050612">
    <property type="entry name" value="Prok_Mopterin_Oxidored"/>
</dbReference>
<dbReference type="InterPro" id="IPR009010">
    <property type="entry name" value="Asp_de-COase-like_dom_sf"/>
</dbReference>
<keyword evidence="5" id="KW-0732">Signal</keyword>
<feature type="region of interest" description="Disordered" evidence="9">
    <location>
        <begin position="1"/>
        <end position="23"/>
    </location>
</feature>
<evidence type="ECO:0000256" key="9">
    <source>
        <dbReference type="SAM" id="MobiDB-lite"/>
    </source>
</evidence>
<dbReference type="PANTHER" id="PTHR43742">
    <property type="entry name" value="TRIMETHYLAMINE-N-OXIDE REDUCTASE"/>
    <property type="match status" value="1"/>
</dbReference>
<dbReference type="SUPFAM" id="SSF50692">
    <property type="entry name" value="ADC-like"/>
    <property type="match status" value="1"/>
</dbReference>
<dbReference type="Gene3D" id="3.40.228.10">
    <property type="entry name" value="Dimethylsulfoxide Reductase, domain 2"/>
    <property type="match status" value="1"/>
</dbReference>
<dbReference type="Gene3D" id="2.20.25.90">
    <property type="entry name" value="ADC-like domains"/>
    <property type="match status" value="1"/>
</dbReference>
<keyword evidence="7" id="KW-0408">Iron</keyword>
<keyword evidence="12" id="KW-1185">Reference proteome</keyword>
<dbReference type="InterPro" id="IPR006311">
    <property type="entry name" value="TAT_signal"/>
</dbReference>
<evidence type="ECO:0000259" key="10">
    <source>
        <dbReference type="PROSITE" id="PS51669"/>
    </source>
</evidence>
<dbReference type="Gene3D" id="2.40.40.20">
    <property type="match status" value="1"/>
</dbReference>
<evidence type="ECO:0000256" key="4">
    <source>
        <dbReference type="ARBA" id="ARBA00022723"/>
    </source>
</evidence>
<dbReference type="InterPro" id="IPR006963">
    <property type="entry name" value="Mopterin_OxRdtase_4Fe-4S_dom"/>
</dbReference>
<evidence type="ECO:0000256" key="1">
    <source>
        <dbReference type="ARBA" id="ARBA00010312"/>
    </source>
</evidence>
<gene>
    <name evidence="11" type="ORF">GCM10010171_22560</name>
</gene>
<feature type="domain" description="4Fe-4S Mo/W bis-MGD-type" evidence="10">
    <location>
        <begin position="65"/>
        <end position="121"/>
    </location>
</feature>
<evidence type="ECO:0000313" key="12">
    <source>
        <dbReference type="Proteomes" id="UP000660680"/>
    </source>
</evidence>
<evidence type="ECO:0000256" key="6">
    <source>
        <dbReference type="ARBA" id="ARBA00023002"/>
    </source>
</evidence>
<dbReference type="PANTHER" id="PTHR43742:SF9">
    <property type="entry name" value="TETRATHIONATE REDUCTASE SUBUNIT A"/>
    <property type="match status" value="1"/>
</dbReference>
<accession>A0A918LC51</accession>
<reference evidence="11" key="2">
    <citation type="submission" date="2020-09" db="EMBL/GenBank/DDBJ databases">
        <authorList>
            <person name="Sun Q."/>
            <person name="Ohkuma M."/>
        </authorList>
    </citation>
    <scope>NUCLEOTIDE SEQUENCE</scope>
    <source>
        <strain evidence="11">JCM 3276</strain>
    </source>
</reference>
<name>A0A918LC51_9PSEU</name>
<dbReference type="GO" id="GO:0051539">
    <property type="term" value="F:4 iron, 4 sulfur cluster binding"/>
    <property type="evidence" value="ECO:0007669"/>
    <property type="project" value="UniProtKB-KW"/>
</dbReference>
<sequence length="856" mass="94863">MTRDAASPPTANPDPTGGSRDGWRLSRRDLLRLGAMAAVAVGGVGAIEITDRLLDDRTGDSTPEATRIPSMCQMCTTACGIIGHVANGRLLKITGNPKDPNSQGAVCAKGVAGPSVLYDPFRMLYPLKRVGERGSGRWRRITWEEAYDEIATRLREIRDRGKPEEFAFQQGRNRSSDIVSRFLNAYGTPSHFNHRALCSANRRAAIATTIGESDWDLGDFENSRYVLNFGSNWAEAHQGHIPVAIRMMRAREKGARLVTFETRMSNTAALSDEWFCVKPGTDGLIALAMANVICREGLWDRTWLETWSNYPPDKILEHVAQYTPARAEQESGVPATTIERIAREFAAAAPECTTICNRGSQAHRNGYYNDRAITMLNALVGNMGKRGGWCWHPRSSWDKKAIPEPEPVPDKPTARSIIAEAKDWPLANAFAGKMKVAEIIYLWIREGRQKISALMTYNADTAWSWPEAQLVRGVLQDEKLIPFHVCIDVMYSETSHLADIILPWATYLERWDIDARPPQGLVDYVSLRQPVVPPRGESKDIREIFPELARRIGGGMEAYFPWATTEEYLEEYFRPVPGGFARMRADGVWMDPTKKPHYEPHTKPLTAAELDGAAEDAETGIIYKGADSKTGEPVAIGIRIGGVALRGFLTPSRKVEIYSDFVVEKGKAAGREVHPLPVYEPIPSHQREFPDDHLIMTSYKINVHNAHRTMQSKWLQEISHTNPALLNRATADKLGIGDGDWIEVTSFRPLDPAVPMGDGSELGTLRTRVRLTEGVHPLVIAIAHNAGRSVGGAYATNGKDDAAIPGYGEAADPDLDRLWWRGAISVPQNDILPIYPDPVAGGQAYHDTVVRIRKVG</sequence>
<keyword evidence="8" id="KW-0411">Iron-sulfur</keyword>
<keyword evidence="4" id="KW-0479">Metal-binding</keyword>
<dbReference type="GO" id="GO:0016491">
    <property type="term" value="F:oxidoreductase activity"/>
    <property type="evidence" value="ECO:0007669"/>
    <property type="project" value="UniProtKB-KW"/>
</dbReference>
<dbReference type="EMBL" id="BMRB01000002">
    <property type="protein sequence ID" value="GGS28893.1"/>
    <property type="molecule type" value="Genomic_DNA"/>
</dbReference>
<keyword evidence="6" id="KW-0560">Oxidoreductase</keyword>
<dbReference type="PROSITE" id="PS51318">
    <property type="entry name" value="TAT"/>
    <property type="match status" value="1"/>
</dbReference>
<dbReference type="SMART" id="SM00926">
    <property type="entry name" value="Molybdop_Fe4S4"/>
    <property type="match status" value="1"/>
</dbReference>
<dbReference type="Gene3D" id="3.30.2070.10">
    <property type="entry name" value="Formate dehydrogenase/DMSO reductase"/>
    <property type="match status" value="1"/>
</dbReference>
<dbReference type="PROSITE" id="PS51669">
    <property type="entry name" value="4FE4S_MOW_BIS_MGD"/>
    <property type="match status" value="1"/>
</dbReference>
<dbReference type="Gene3D" id="3.40.50.740">
    <property type="match status" value="1"/>
</dbReference>
<dbReference type="InterPro" id="IPR006656">
    <property type="entry name" value="Mopterin_OxRdtase"/>
</dbReference>
<keyword evidence="2" id="KW-0004">4Fe-4S</keyword>
<protein>
    <submittedName>
        <fullName evidence="11">Formate dehydrogenase</fullName>
    </submittedName>
</protein>